<protein>
    <submittedName>
        <fullName evidence="2">Uncharacterized protein</fullName>
    </submittedName>
</protein>
<dbReference type="SUPFAM" id="SSF56436">
    <property type="entry name" value="C-type lectin-like"/>
    <property type="match status" value="1"/>
</dbReference>
<reference evidence="2" key="1">
    <citation type="submission" date="2022-11" db="EMBL/GenBank/DDBJ databases">
        <title>Centuries of genome instability and evolution in soft-shell clam transmissible cancer (bioRxiv).</title>
        <authorList>
            <person name="Hart S.F.M."/>
            <person name="Yonemitsu M.A."/>
            <person name="Giersch R.M."/>
            <person name="Beal B.F."/>
            <person name="Arriagada G."/>
            <person name="Davis B.W."/>
            <person name="Ostrander E.A."/>
            <person name="Goff S.P."/>
            <person name="Metzger M.J."/>
        </authorList>
    </citation>
    <scope>NUCLEOTIDE SEQUENCE</scope>
    <source>
        <strain evidence="2">MELC-2E11</strain>
        <tissue evidence="2">Siphon/mantle</tissue>
    </source>
</reference>
<evidence type="ECO:0000313" key="2">
    <source>
        <dbReference type="EMBL" id="WAR21354.1"/>
    </source>
</evidence>
<sequence length="289" mass="32113">MRKYIWSVAVLLLTGLRDVDGVSQRKIYTLHTEAKTWNAAAEICKDQLGHLVKYHDCDHMSNETDFKNTPGPTAHCGAYVNPTFDLVASACSEARPFICQRFSGDCWYEPFPEQKGRDILISDKTSVGPGLTASQCAMECRDEIISSYKGECWGFYFTTINNECELIHRDLPDVSSTYVRSANRFDDSSDPDLILYIRRCFEAGEVCFCSTQDHPPIPPTTSSEEAAAQIEKELTLDSSNTSAGMLAFVFGGLFLLDLPVLIETLKGAIQSFTSSENAMQTLTRSDSDC</sequence>
<feature type="chain" id="PRO_5046722637" evidence="1">
    <location>
        <begin position="22"/>
        <end position="289"/>
    </location>
</feature>
<evidence type="ECO:0000313" key="3">
    <source>
        <dbReference type="Proteomes" id="UP001164746"/>
    </source>
</evidence>
<evidence type="ECO:0000256" key="1">
    <source>
        <dbReference type="SAM" id="SignalP"/>
    </source>
</evidence>
<keyword evidence="3" id="KW-1185">Reference proteome</keyword>
<dbReference type="Proteomes" id="UP001164746">
    <property type="component" value="Chromosome 12"/>
</dbReference>
<organism evidence="2 3">
    <name type="scientific">Mya arenaria</name>
    <name type="common">Soft-shell clam</name>
    <dbReference type="NCBI Taxonomy" id="6604"/>
    <lineage>
        <taxon>Eukaryota</taxon>
        <taxon>Metazoa</taxon>
        <taxon>Spiralia</taxon>
        <taxon>Lophotrochozoa</taxon>
        <taxon>Mollusca</taxon>
        <taxon>Bivalvia</taxon>
        <taxon>Autobranchia</taxon>
        <taxon>Heteroconchia</taxon>
        <taxon>Euheterodonta</taxon>
        <taxon>Imparidentia</taxon>
        <taxon>Neoheterodontei</taxon>
        <taxon>Myida</taxon>
        <taxon>Myoidea</taxon>
        <taxon>Myidae</taxon>
        <taxon>Mya</taxon>
    </lineage>
</organism>
<dbReference type="EMBL" id="CP111023">
    <property type="protein sequence ID" value="WAR21354.1"/>
    <property type="molecule type" value="Genomic_DNA"/>
</dbReference>
<dbReference type="InterPro" id="IPR016187">
    <property type="entry name" value="CTDL_fold"/>
</dbReference>
<name>A0ABY7FJL2_MYAAR</name>
<feature type="signal peptide" evidence="1">
    <location>
        <begin position="1"/>
        <end position="21"/>
    </location>
</feature>
<gene>
    <name evidence="2" type="ORF">MAR_015328</name>
</gene>
<accession>A0ABY7FJL2</accession>
<proteinExistence type="predicted"/>
<keyword evidence="1" id="KW-0732">Signal</keyword>
<dbReference type="CDD" id="cd00037">
    <property type="entry name" value="CLECT"/>
    <property type="match status" value="1"/>
</dbReference>